<proteinExistence type="predicted"/>
<evidence type="ECO:0000313" key="2">
    <source>
        <dbReference type="Proteomes" id="UP001596500"/>
    </source>
</evidence>
<gene>
    <name evidence="1" type="ORF">ACFQNG_14395</name>
</gene>
<dbReference type="EMBL" id="JBHTBW010000047">
    <property type="protein sequence ID" value="MFC7442273.1"/>
    <property type="molecule type" value="Genomic_DNA"/>
</dbReference>
<protein>
    <submittedName>
        <fullName evidence="1">Uncharacterized protein</fullName>
    </submittedName>
</protein>
<keyword evidence="2" id="KW-1185">Reference proteome</keyword>
<evidence type="ECO:0000313" key="1">
    <source>
        <dbReference type="EMBL" id="MFC7442273.1"/>
    </source>
</evidence>
<reference evidence="2" key="1">
    <citation type="journal article" date="2019" name="Int. J. Syst. Evol. Microbiol.">
        <title>The Global Catalogue of Microorganisms (GCM) 10K type strain sequencing project: providing services to taxonomists for standard genome sequencing and annotation.</title>
        <authorList>
            <consortium name="The Broad Institute Genomics Platform"/>
            <consortium name="The Broad Institute Genome Sequencing Center for Infectious Disease"/>
            <person name="Wu L."/>
            <person name="Ma J."/>
        </authorList>
    </citation>
    <scope>NUCLEOTIDE SEQUENCE [LARGE SCALE GENOMIC DNA]</scope>
    <source>
        <strain evidence="2">CGMCC 1.12942</strain>
    </source>
</reference>
<dbReference type="Proteomes" id="UP001596500">
    <property type="component" value="Unassembled WGS sequence"/>
</dbReference>
<dbReference type="RefSeq" id="WP_379866053.1">
    <property type="nucleotide sequence ID" value="NZ_JBHTBW010000047.1"/>
</dbReference>
<comment type="caution">
    <text evidence="1">The sequence shown here is derived from an EMBL/GenBank/DDBJ whole genome shotgun (WGS) entry which is preliminary data.</text>
</comment>
<sequence>MKEQQENGRLSENGEEETCLLQMEEDCWDIRIPAHLVNDGQDEATTS</sequence>
<name>A0ABW2RML6_9BACL</name>
<accession>A0ABW2RML6</accession>
<organism evidence="1 2">
    <name type="scientific">Laceyella putida</name>
    <dbReference type="NCBI Taxonomy" id="110101"/>
    <lineage>
        <taxon>Bacteria</taxon>
        <taxon>Bacillati</taxon>
        <taxon>Bacillota</taxon>
        <taxon>Bacilli</taxon>
        <taxon>Bacillales</taxon>
        <taxon>Thermoactinomycetaceae</taxon>
        <taxon>Laceyella</taxon>
    </lineage>
</organism>